<sequence length="138" mass="15178">MTANTASSMMAGMELLNIHPSASKPSLISSFWSLHVQLPNQEAMDADLRCASQTSLPEVVPPQQSEPAETNKSRMSKSLTDIANSSVDPSLFNREYEPPASARSQEDSAEKQRRISFSVQEWLRSIDDPIPGIQMTNA</sequence>
<gene>
    <name evidence="2" type="ORF">PENTCL1PPCAC_29479</name>
</gene>
<feature type="compositionally biased region" description="Basic and acidic residues" evidence="1">
    <location>
        <begin position="104"/>
        <end position="113"/>
    </location>
</feature>
<comment type="caution">
    <text evidence="2">The sequence shown here is derived from an EMBL/GenBank/DDBJ whole genome shotgun (WGS) entry which is preliminary data.</text>
</comment>
<dbReference type="Proteomes" id="UP001432027">
    <property type="component" value="Unassembled WGS sequence"/>
</dbReference>
<name>A0AAV5UN15_9BILA</name>
<dbReference type="EMBL" id="BTSX01000006">
    <property type="protein sequence ID" value="GMT07305.1"/>
    <property type="molecule type" value="Genomic_DNA"/>
</dbReference>
<dbReference type="AlphaFoldDB" id="A0AAV5UN15"/>
<evidence type="ECO:0000313" key="3">
    <source>
        <dbReference type="Proteomes" id="UP001432027"/>
    </source>
</evidence>
<feature type="compositionally biased region" description="Polar residues" evidence="1">
    <location>
        <begin position="76"/>
        <end position="88"/>
    </location>
</feature>
<organism evidence="2 3">
    <name type="scientific">Pristionchus entomophagus</name>
    <dbReference type="NCBI Taxonomy" id="358040"/>
    <lineage>
        <taxon>Eukaryota</taxon>
        <taxon>Metazoa</taxon>
        <taxon>Ecdysozoa</taxon>
        <taxon>Nematoda</taxon>
        <taxon>Chromadorea</taxon>
        <taxon>Rhabditida</taxon>
        <taxon>Rhabditina</taxon>
        <taxon>Diplogasteromorpha</taxon>
        <taxon>Diplogasteroidea</taxon>
        <taxon>Neodiplogasteridae</taxon>
        <taxon>Pristionchus</taxon>
    </lineage>
</organism>
<feature type="region of interest" description="Disordered" evidence="1">
    <location>
        <begin position="51"/>
        <end position="113"/>
    </location>
</feature>
<keyword evidence="3" id="KW-1185">Reference proteome</keyword>
<feature type="compositionally biased region" description="Polar residues" evidence="1">
    <location>
        <begin position="51"/>
        <end position="70"/>
    </location>
</feature>
<reference evidence="2" key="1">
    <citation type="submission" date="2023-10" db="EMBL/GenBank/DDBJ databases">
        <title>Genome assembly of Pristionchus species.</title>
        <authorList>
            <person name="Yoshida K."/>
            <person name="Sommer R.J."/>
        </authorList>
    </citation>
    <scope>NUCLEOTIDE SEQUENCE</scope>
    <source>
        <strain evidence="2">RS0144</strain>
    </source>
</reference>
<proteinExistence type="predicted"/>
<accession>A0AAV5UN15</accession>
<evidence type="ECO:0000313" key="2">
    <source>
        <dbReference type="EMBL" id="GMT07305.1"/>
    </source>
</evidence>
<evidence type="ECO:0000256" key="1">
    <source>
        <dbReference type="SAM" id="MobiDB-lite"/>
    </source>
</evidence>
<protein>
    <submittedName>
        <fullName evidence="2">Uncharacterized protein</fullName>
    </submittedName>
</protein>